<reference evidence="2" key="1">
    <citation type="submission" date="2023-04" db="EMBL/GenBank/DDBJ databases">
        <title>Ambrosiozyma monospora NBRC 1965.</title>
        <authorList>
            <person name="Ichikawa N."/>
            <person name="Sato H."/>
            <person name="Tonouchi N."/>
        </authorList>
    </citation>
    <scope>NUCLEOTIDE SEQUENCE</scope>
    <source>
        <strain evidence="2">NBRC 1965</strain>
    </source>
</reference>
<feature type="compositionally biased region" description="Low complexity" evidence="1">
    <location>
        <begin position="289"/>
        <end position="312"/>
    </location>
</feature>
<dbReference type="Proteomes" id="UP001165063">
    <property type="component" value="Unassembled WGS sequence"/>
</dbReference>
<gene>
    <name evidence="2" type="ORF">Amon01_000041600</name>
</gene>
<organism evidence="2 3">
    <name type="scientific">Ambrosiozyma monospora</name>
    <name type="common">Yeast</name>
    <name type="synonym">Endomycopsis monosporus</name>
    <dbReference type="NCBI Taxonomy" id="43982"/>
    <lineage>
        <taxon>Eukaryota</taxon>
        <taxon>Fungi</taxon>
        <taxon>Dikarya</taxon>
        <taxon>Ascomycota</taxon>
        <taxon>Saccharomycotina</taxon>
        <taxon>Pichiomycetes</taxon>
        <taxon>Pichiales</taxon>
        <taxon>Pichiaceae</taxon>
        <taxon>Ambrosiozyma</taxon>
    </lineage>
</organism>
<sequence>MSTPTFKHNIRGSLHFKTTDKSTNTASISQVLHTTVSDSENSTPISSSPQNSTQVVYNSTALVYDSNNDSVNTLTSATFINTPTTTTNSGIMMATSSTPGSTSVPKHIMIPNNDELSNLAAVQESPKLLATSVTSTTEMDIGGRLVPSSSTISLLSLNAQASTSTSTTYNEPMSPLISSQQSPNILSAALPPLSNSSSSSSSAWPHKTKITQQRLPTSTTQLSYLSSVIPATVSVPSTGAAHRRVSFTSPNMVSSSNPNSCSRPLTISRNGSFSTNVGNPLHINRPLYQQQQQQQQLHQHQRTLSTTSNTSSVLIEEPDSPVLDPTSLSNSPSNFYLSHSSPPGSLSSRHNSFVQIPRLSNQNTPNLAPTTIAKTTANATASTSTLPGVGNTNSNNSSSNNNAIYNYNFTPNYNYNYNYNYKPTTTSIPQLNIQTTTPTSSAHQCQYHSHHNPTTTTTSNSSNTNTNTTSNHNTPLNHNNSSTHHPHYRTSAACILSQDNRAYRTPSIQ</sequence>
<feature type="compositionally biased region" description="Polar residues" evidence="1">
    <location>
        <begin position="265"/>
        <end position="278"/>
    </location>
</feature>
<evidence type="ECO:0000313" key="2">
    <source>
        <dbReference type="EMBL" id="GMG19366.1"/>
    </source>
</evidence>
<dbReference type="EMBL" id="BSXU01000112">
    <property type="protein sequence ID" value="GMG19366.1"/>
    <property type="molecule type" value="Genomic_DNA"/>
</dbReference>
<protein>
    <submittedName>
        <fullName evidence="2">Unnamed protein product</fullName>
    </submittedName>
</protein>
<feature type="region of interest" description="Disordered" evidence="1">
    <location>
        <begin position="187"/>
        <end position="215"/>
    </location>
</feature>
<name>A0A9W6YRG7_AMBMO</name>
<evidence type="ECO:0000313" key="3">
    <source>
        <dbReference type="Proteomes" id="UP001165063"/>
    </source>
</evidence>
<comment type="caution">
    <text evidence="2">The sequence shown here is derived from an EMBL/GenBank/DDBJ whole genome shotgun (WGS) entry which is preliminary data.</text>
</comment>
<proteinExistence type="predicted"/>
<feature type="compositionally biased region" description="Low complexity" evidence="1">
    <location>
        <begin position="249"/>
        <end position="264"/>
    </location>
</feature>
<feature type="compositionally biased region" description="Low complexity" evidence="1">
    <location>
        <begin position="452"/>
        <end position="483"/>
    </location>
</feature>
<feature type="region of interest" description="Disordered" evidence="1">
    <location>
        <begin position="437"/>
        <end position="486"/>
    </location>
</feature>
<feature type="region of interest" description="Disordered" evidence="1">
    <location>
        <begin position="382"/>
        <end position="401"/>
    </location>
</feature>
<feature type="compositionally biased region" description="Polar residues" evidence="1">
    <location>
        <begin position="437"/>
        <end position="447"/>
    </location>
</feature>
<feature type="region of interest" description="Disordered" evidence="1">
    <location>
        <begin position="249"/>
        <end position="329"/>
    </location>
</feature>
<dbReference type="AlphaFoldDB" id="A0A9W6YRG7"/>
<accession>A0A9W6YRG7</accession>
<keyword evidence="3" id="KW-1185">Reference proteome</keyword>
<feature type="compositionally biased region" description="Low complexity" evidence="1">
    <location>
        <begin position="187"/>
        <end position="205"/>
    </location>
</feature>
<evidence type="ECO:0000256" key="1">
    <source>
        <dbReference type="SAM" id="MobiDB-lite"/>
    </source>
</evidence>